<accession>A0AA39YQP3</accession>
<sequence>MQQSLQTPPGTLYQTSKGDLTAKQASASCATAKTSQPQGQHRQTKCSLNLGDRLGEERKASRFGTQSCSLKVLE</sequence>
<organism evidence="2 3">
    <name type="scientific">Cercophora newfieldiana</name>
    <dbReference type="NCBI Taxonomy" id="92897"/>
    <lineage>
        <taxon>Eukaryota</taxon>
        <taxon>Fungi</taxon>
        <taxon>Dikarya</taxon>
        <taxon>Ascomycota</taxon>
        <taxon>Pezizomycotina</taxon>
        <taxon>Sordariomycetes</taxon>
        <taxon>Sordariomycetidae</taxon>
        <taxon>Sordariales</taxon>
        <taxon>Lasiosphaeriaceae</taxon>
        <taxon>Cercophora</taxon>
    </lineage>
</organism>
<gene>
    <name evidence="2" type="ORF">B0T16DRAFT_398658</name>
</gene>
<evidence type="ECO:0000313" key="3">
    <source>
        <dbReference type="Proteomes" id="UP001174936"/>
    </source>
</evidence>
<protein>
    <submittedName>
        <fullName evidence="2">Uncharacterized protein</fullName>
    </submittedName>
</protein>
<proteinExistence type="predicted"/>
<dbReference type="EMBL" id="JAULSV010000001">
    <property type="protein sequence ID" value="KAK0656141.1"/>
    <property type="molecule type" value="Genomic_DNA"/>
</dbReference>
<evidence type="ECO:0000256" key="1">
    <source>
        <dbReference type="SAM" id="MobiDB-lite"/>
    </source>
</evidence>
<keyword evidence="3" id="KW-1185">Reference proteome</keyword>
<dbReference type="AlphaFoldDB" id="A0AA39YQP3"/>
<name>A0AA39YQP3_9PEZI</name>
<reference evidence="2" key="1">
    <citation type="submission" date="2023-06" db="EMBL/GenBank/DDBJ databases">
        <title>Genome-scale phylogeny and comparative genomics of the fungal order Sordariales.</title>
        <authorList>
            <consortium name="Lawrence Berkeley National Laboratory"/>
            <person name="Hensen N."/>
            <person name="Bonometti L."/>
            <person name="Westerberg I."/>
            <person name="Brannstrom I.O."/>
            <person name="Guillou S."/>
            <person name="Cros-Aarteil S."/>
            <person name="Calhoun S."/>
            <person name="Haridas S."/>
            <person name="Kuo A."/>
            <person name="Mondo S."/>
            <person name="Pangilinan J."/>
            <person name="Riley R."/>
            <person name="Labutti K."/>
            <person name="Andreopoulos B."/>
            <person name="Lipzen A."/>
            <person name="Chen C."/>
            <person name="Yanf M."/>
            <person name="Daum C."/>
            <person name="Ng V."/>
            <person name="Clum A."/>
            <person name="Steindorff A."/>
            <person name="Ohm R."/>
            <person name="Martin F."/>
            <person name="Silar P."/>
            <person name="Natvig D."/>
            <person name="Lalanne C."/>
            <person name="Gautier V."/>
            <person name="Ament-Velasquez S.L."/>
            <person name="Kruys A."/>
            <person name="Hutchinson M.I."/>
            <person name="Powell A.J."/>
            <person name="Barry K."/>
            <person name="Miller A.N."/>
            <person name="Grigoriev I.V."/>
            <person name="Debuchy R."/>
            <person name="Gladieux P."/>
            <person name="Thoren M.H."/>
            <person name="Johannesson H."/>
        </authorList>
    </citation>
    <scope>NUCLEOTIDE SEQUENCE</scope>
    <source>
        <strain evidence="2">SMH2532-1</strain>
    </source>
</reference>
<feature type="region of interest" description="Disordered" evidence="1">
    <location>
        <begin position="24"/>
        <end position="45"/>
    </location>
</feature>
<dbReference type="Proteomes" id="UP001174936">
    <property type="component" value="Unassembled WGS sequence"/>
</dbReference>
<evidence type="ECO:0000313" key="2">
    <source>
        <dbReference type="EMBL" id="KAK0656141.1"/>
    </source>
</evidence>
<comment type="caution">
    <text evidence="2">The sequence shown here is derived from an EMBL/GenBank/DDBJ whole genome shotgun (WGS) entry which is preliminary data.</text>
</comment>